<feature type="domain" description="NodB homology" evidence="1">
    <location>
        <begin position="84"/>
        <end position="262"/>
    </location>
</feature>
<sequence>MRRWKRWFLIMVFLGIVLGSTPFPLSPQPIDIILTPEPVNPELPPLPDFVDHLPEVLPPAPIRTPPPQFQGKVVYQVDLPASEKAIALTFDDGPWQNSDRFLEVLDTHQVKATFFVVGQHLELYPQVAQHIVEKGHIIANHSWNHTYHPLSPTQAATEVKKTENEILRLTGVKTTLFRPPGGVLDNGMVAQAKSQNYTIIMWSIDPQDYTNISAPTITQRVLSQAKSGGIILLHDGGGNRRQTLEALPQIISHLKQQGYEFLTLPELLAKSL</sequence>
<dbReference type="Gene3D" id="3.20.20.370">
    <property type="entry name" value="Glycoside hydrolase/deacetylase"/>
    <property type="match status" value="1"/>
</dbReference>
<evidence type="ECO:0000259" key="1">
    <source>
        <dbReference type="PROSITE" id="PS51677"/>
    </source>
</evidence>
<dbReference type="InterPro" id="IPR011330">
    <property type="entry name" value="Glyco_hydro/deAcase_b/a-brl"/>
</dbReference>
<organism evidence="2 3">
    <name type="scientific">Spirulina subsalsa FACHB-351</name>
    <dbReference type="NCBI Taxonomy" id="234711"/>
    <lineage>
        <taxon>Bacteria</taxon>
        <taxon>Bacillati</taxon>
        <taxon>Cyanobacteriota</taxon>
        <taxon>Cyanophyceae</taxon>
        <taxon>Spirulinales</taxon>
        <taxon>Spirulinaceae</taxon>
        <taxon>Spirulina</taxon>
    </lineage>
</organism>
<accession>A0ABT3L0B8</accession>
<dbReference type="InterPro" id="IPR050248">
    <property type="entry name" value="Polysacc_deacetylase_ArnD"/>
</dbReference>
<name>A0ABT3L0B8_9CYAN</name>
<comment type="caution">
    <text evidence="2">The sequence shown here is derived from an EMBL/GenBank/DDBJ whole genome shotgun (WGS) entry which is preliminary data.</text>
</comment>
<evidence type="ECO:0000313" key="2">
    <source>
        <dbReference type="EMBL" id="MCW6034941.1"/>
    </source>
</evidence>
<reference evidence="2 3" key="1">
    <citation type="submission" date="2021-08" db="EMBL/GenBank/DDBJ databases">
        <title>Draft genome sequence of Spirulina subsalsa with high tolerance to salinity and hype-accumulation of phycocyanin.</title>
        <authorList>
            <person name="Pei H."/>
            <person name="Jiang L."/>
        </authorList>
    </citation>
    <scope>NUCLEOTIDE SEQUENCE [LARGE SCALE GENOMIC DNA]</scope>
    <source>
        <strain evidence="2 3">FACHB-351</strain>
    </source>
</reference>
<dbReference type="RefSeq" id="WP_265262598.1">
    <property type="nucleotide sequence ID" value="NZ_JAIHOM010000004.1"/>
</dbReference>
<dbReference type="EMBL" id="JAIHOM010000004">
    <property type="protein sequence ID" value="MCW6034941.1"/>
    <property type="molecule type" value="Genomic_DNA"/>
</dbReference>
<dbReference type="PROSITE" id="PS51677">
    <property type="entry name" value="NODB"/>
    <property type="match status" value="1"/>
</dbReference>
<dbReference type="Proteomes" id="UP001526426">
    <property type="component" value="Unassembled WGS sequence"/>
</dbReference>
<dbReference type="Pfam" id="PF01522">
    <property type="entry name" value="Polysacc_deac_1"/>
    <property type="match status" value="1"/>
</dbReference>
<dbReference type="InterPro" id="IPR002509">
    <property type="entry name" value="NODB_dom"/>
</dbReference>
<protein>
    <submittedName>
        <fullName evidence="2">Polysaccharide deacetylase family protein</fullName>
    </submittedName>
</protein>
<proteinExistence type="predicted"/>
<keyword evidence="3" id="KW-1185">Reference proteome</keyword>
<dbReference type="CDD" id="cd10917">
    <property type="entry name" value="CE4_NodB_like_6s_7s"/>
    <property type="match status" value="1"/>
</dbReference>
<dbReference type="PANTHER" id="PTHR10587">
    <property type="entry name" value="GLYCOSYL TRANSFERASE-RELATED"/>
    <property type="match status" value="1"/>
</dbReference>
<dbReference type="SUPFAM" id="SSF88713">
    <property type="entry name" value="Glycoside hydrolase/deacetylase"/>
    <property type="match status" value="1"/>
</dbReference>
<gene>
    <name evidence="2" type="ORF">K4A83_01455</name>
</gene>
<evidence type="ECO:0000313" key="3">
    <source>
        <dbReference type="Proteomes" id="UP001526426"/>
    </source>
</evidence>